<organism evidence="4 5">
    <name type="scientific">Gracilimonas sediminicola</name>
    <dbReference type="NCBI Taxonomy" id="2952158"/>
    <lineage>
        <taxon>Bacteria</taxon>
        <taxon>Pseudomonadati</taxon>
        <taxon>Balneolota</taxon>
        <taxon>Balneolia</taxon>
        <taxon>Balneolales</taxon>
        <taxon>Balneolaceae</taxon>
        <taxon>Gracilimonas</taxon>
    </lineage>
</organism>
<name>A0A9X2L3S7_9BACT</name>
<dbReference type="GO" id="GO:0090071">
    <property type="term" value="P:negative regulation of ribosome biogenesis"/>
    <property type="evidence" value="ECO:0007669"/>
    <property type="project" value="UniProtKB-UniRule"/>
</dbReference>
<dbReference type="GO" id="GO:0017148">
    <property type="term" value="P:negative regulation of translation"/>
    <property type="evidence" value="ECO:0007669"/>
    <property type="project" value="UniProtKB-UniRule"/>
</dbReference>
<proteinExistence type="inferred from homology"/>
<accession>A0A9X2L3S7</accession>
<comment type="caution">
    <text evidence="4">The sequence shown here is derived from an EMBL/GenBank/DDBJ whole genome shotgun (WGS) entry which is preliminary data.</text>
</comment>
<keyword evidence="2" id="KW-0678">Repressor</keyword>
<protein>
    <recommendedName>
        <fullName evidence="2">Ribosomal silencing factor RsfS</fullName>
    </recommendedName>
</protein>
<dbReference type="PANTHER" id="PTHR21043:SF0">
    <property type="entry name" value="MITOCHONDRIAL ASSEMBLY OF RIBOSOMAL LARGE SUBUNIT PROTEIN 1"/>
    <property type="match status" value="1"/>
</dbReference>
<keyword evidence="5" id="KW-1185">Reference proteome</keyword>
<feature type="region of interest" description="Disordered" evidence="3">
    <location>
        <begin position="1"/>
        <end position="20"/>
    </location>
</feature>
<dbReference type="EMBL" id="JANDBC010000001">
    <property type="protein sequence ID" value="MCP9291710.1"/>
    <property type="molecule type" value="Genomic_DNA"/>
</dbReference>
<evidence type="ECO:0000313" key="5">
    <source>
        <dbReference type="Proteomes" id="UP001139125"/>
    </source>
</evidence>
<dbReference type="NCBIfam" id="TIGR00090">
    <property type="entry name" value="rsfS_iojap_ybeB"/>
    <property type="match status" value="1"/>
</dbReference>
<dbReference type="AlphaFoldDB" id="A0A9X2L3S7"/>
<evidence type="ECO:0000256" key="2">
    <source>
        <dbReference type="HAMAP-Rule" id="MF_01477"/>
    </source>
</evidence>
<evidence type="ECO:0000256" key="1">
    <source>
        <dbReference type="ARBA" id="ARBA00010574"/>
    </source>
</evidence>
<sequence length="139" mass="15991">MTDIKQPAKKQFENAFSDDTPDSQEMVEVITEALLSRKGKEIIVLDVSELTTLTDYFVVCHGNSDVQIKALADVVEEDVREKMGEKAWKKEGLQSRSWVILDFVNIVVHVMSKEKRDFYGLERMWNDAKVTYIEDASEE</sequence>
<gene>
    <name evidence="2 4" type="primary">rsfS</name>
    <name evidence="4" type="ORF">NM125_08980</name>
</gene>
<dbReference type="SUPFAM" id="SSF81301">
    <property type="entry name" value="Nucleotidyltransferase"/>
    <property type="match status" value="1"/>
</dbReference>
<evidence type="ECO:0000256" key="3">
    <source>
        <dbReference type="SAM" id="MobiDB-lite"/>
    </source>
</evidence>
<dbReference type="InterPro" id="IPR043519">
    <property type="entry name" value="NT_sf"/>
</dbReference>
<keyword evidence="2" id="KW-0810">Translation regulation</keyword>
<dbReference type="GO" id="GO:0043023">
    <property type="term" value="F:ribosomal large subunit binding"/>
    <property type="evidence" value="ECO:0007669"/>
    <property type="project" value="TreeGrafter"/>
</dbReference>
<dbReference type="InterPro" id="IPR004394">
    <property type="entry name" value="Iojap/RsfS/C7orf30"/>
</dbReference>
<dbReference type="GO" id="GO:0042256">
    <property type="term" value="P:cytosolic ribosome assembly"/>
    <property type="evidence" value="ECO:0007669"/>
    <property type="project" value="UniProtKB-UniRule"/>
</dbReference>
<dbReference type="PANTHER" id="PTHR21043">
    <property type="entry name" value="IOJAP SUPERFAMILY ORTHOLOG"/>
    <property type="match status" value="1"/>
</dbReference>
<comment type="subcellular location">
    <subcellularLocation>
        <location evidence="2">Cytoplasm</location>
    </subcellularLocation>
</comment>
<keyword evidence="2" id="KW-0963">Cytoplasm</keyword>
<dbReference type="Gene3D" id="3.30.460.10">
    <property type="entry name" value="Beta Polymerase, domain 2"/>
    <property type="match status" value="1"/>
</dbReference>
<comment type="subunit">
    <text evidence="2">Interacts with ribosomal protein uL14 (rplN).</text>
</comment>
<evidence type="ECO:0000313" key="4">
    <source>
        <dbReference type="EMBL" id="MCP9291710.1"/>
    </source>
</evidence>
<dbReference type="GO" id="GO:0005737">
    <property type="term" value="C:cytoplasm"/>
    <property type="evidence" value="ECO:0007669"/>
    <property type="project" value="UniProtKB-SubCell"/>
</dbReference>
<dbReference type="RefSeq" id="WP_255134573.1">
    <property type="nucleotide sequence ID" value="NZ_JANDBC010000001.1"/>
</dbReference>
<comment type="similarity">
    <text evidence="1 2">Belongs to the Iojap/RsfS family.</text>
</comment>
<dbReference type="Proteomes" id="UP001139125">
    <property type="component" value="Unassembled WGS sequence"/>
</dbReference>
<dbReference type="Pfam" id="PF02410">
    <property type="entry name" value="RsfS"/>
    <property type="match status" value="1"/>
</dbReference>
<reference evidence="4" key="1">
    <citation type="submission" date="2022-06" db="EMBL/GenBank/DDBJ databases">
        <title>Gracilimonas sp. CAU 1638 isolated from sea sediment.</title>
        <authorList>
            <person name="Kim W."/>
        </authorList>
    </citation>
    <scope>NUCLEOTIDE SEQUENCE</scope>
    <source>
        <strain evidence="4">CAU 1638</strain>
    </source>
</reference>
<dbReference type="HAMAP" id="MF_01477">
    <property type="entry name" value="Iojap_RsfS"/>
    <property type="match status" value="1"/>
</dbReference>
<comment type="function">
    <text evidence="2">Functions as a ribosomal silencing factor. Interacts with ribosomal protein uL14 (rplN), blocking formation of intersubunit bridge B8. Prevents association of the 30S and 50S ribosomal subunits and the formation of functional ribosomes, thus repressing translation.</text>
</comment>